<dbReference type="AlphaFoldDB" id="Q6IEG9"/>
<reference evidence="1" key="1">
    <citation type="journal article" date="2004" name="Nucleic Acids Res.">
        <title>Whole genome comparisons of serotype 4b and 1/2a strains of the food-borne pathogen Listeria monocytogenes reveal new insights into the core genome components of this species.</title>
        <authorList>
            <person name="Nelson K.E."/>
            <person name="Fouts D.E."/>
            <person name="Mongodin E.F."/>
            <person name="Ravel J."/>
            <person name="DeBoy R.T."/>
            <person name="Kolonay J.F."/>
            <person name="Rasko D.A."/>
            <person name="Angiuoli S.V."/>
            <person name="Gill S.R."/>
            <person name="Paulsen I.T."/>
            <person name="Peterson J."/>
            <person name="White O."/>
            <person name="Nelson W.C."/>
            <person name="Nierman W."/>
            <person name="Beanan M.J."/>
            <person name="Brinkac L.M."/>
            <person name="Daugherty S.C."/>
            <person name="Dodson R.J."/>
            <person name="Durkin A.S."/>
            <person name="Madupu R."/>
            <person name="Haft D.H."/>
            <person name="Selengut J."/>
            <person name="Van Aken S."/>
            <person name="Khouri H."/>
            <person name="Fedorova N."/>
            <person name="Forberger H."/>
            <person name="Tran B."/>
            <person name="Kathariou S."/>
            <person name="Wonderling L.D."/>
            <person name="Uhlich G.A."/>
            <person name="Bayles D.O."/>
            <person name="Luchansky J.B."/>
            <person name="Fraser C.M."/>
        </authorList>
    </citation>
    <scope>NUCLEOTIDE SEQUENCE</scope>
    <source>
        <strain evidence="1">EGD-e</strain>
    </source>
</reference>
<sequence>MTDSFIDVALFSTVSEETLENKLLGPNRTKRKTANATNKGPNVIHSFFFIILAPQVV</sequence>
<gene>
    <name evidence="1" type="ORF">NT01LM1053</name>
</gene>
<protein>
    <submittedName>
        <fullName evidence="1">Uncharacterized protein</fullName>
    </submittedName>
</protein>
<dbReference type="EMBL" id="BK005172">
    <property type="protein sequence ID" value="DAA05315.1"/>
    <property type="molecule type" value="Genomic_DNA"/>
</dbReference>
<name>Q6IEG9_LISMO</name>
<accession>Q6IEG9</accession>
<proteinExistence type="predicted"/>
<organism evidence="1">
    <name type="scientific">Listeria monocytogenes serovar 1/2a (strain ATCC BAA-679 / EGD-e)</name>
    <dbReference type="NCBI Taxonomy" id="169963"/>
    <lineage>
        <taxon>Bacteria</taxon>
        <taxon>Bacillati</taxon>
        <taxon>Bacillota</taxon>
        <taxon>Bacilli</taxon>
        <taxon>Bacillales</taxon>
        <taxon>Listeriaceae</taxon>
        <taxon>Listeria</taxon>
    </lineage>
</organism>
<evidence type="ECO:0000313" key="1">
    <source>
        <dbReference type="EMBL" id="DAA05315.1"/>
    </source>
</evidence>